<organism evidence="2 3">
    <name type="scientific">Reticulomyxa filosa</name>
    <dbReference type="NCBI Taxonomy" id="46433"/>
    <lineage>
        <taxon>Eukaryota</taxon>
        <taxon>Sar</taxon>
        <taxon>Rhizaria</taxon>
        <taxon>Retaria</taxon>
        <taxon>Foraminifera</taxon>
        <taxon>Monothalamids</taxon>
        <taxon>Reticulomyxidae</taxon>
        <taxon>Reticulomyxa</taxon>
    </lineage>
</organism>
<reference evidence="2 3" key="1">
    <citation type="journal article" date="2013" name="Curr. Biol.">
        <title>The Genome of the Foraminiferan Reticulomyxa filosa.</title>
        <authorList>
            <person name="Glockner G."/>
            <person name="Hulsmann N."/>
            <person name="Schleicher M."/>
            <person name="Noegel A.A."/>
            <person name="Eichinger L."/>
            <person name="Gallinger C."/>
            <person name="Pawlowski J."/>
            <person name="Sierra R."/>
            <person name="Euteneuer U."/>
            <person name="Pillet L."/>
            <person name="Moustafa A."/>
            <person name="Platzer M."/>
            <person name="Groth M."/>
            <person name="Szafranski K."/>
            <person name="Schliwa M."/>
        </authorList>
    </citation>
    <scope>NUCLEOTIDE SEQUENCE [LARGE SCALE GENOMIC DNA]</scope>
</reference>
<name>X6P8I1_RETFI</name>
<keyword evidence="1" id="KW-0812">Transmembrane</keyword>
<gene>
    <name evidence="2" type="ORF">RFI_02591</name>
</gene>
<dbReference type="Proteomes" id="UP000023152">
    <property type="component" value="Unassembled WGS sequence"/>
</dbReference>
<dbReference type="EMBL" id="ASPP01002498">
    <property type="protein sequence ID" value="ETO34501.1"/>
    <property type="molecule type" value="Genomic_DNA"/>
</dbReference>
<keyword evidence="3" id="KW-1185">Reference proteome</keyword>
<protein>
    <submittedName>
        <fullName evidence="2">Uncharacterized protein</fullName>
    </submittedName>
</protein>
<feature type="transmembrane region" description="Helical" evidence="1">
    <location>
        <begin position="26"/>
        <end position="44"/>
    </location>
</feature>
<evidence type="ECO:0000256" key="1">
    <source>
        <dbReference type="SAM" id="Phobius"/>
    </source>
</evidence>
<keyword evidence="1" id="KW-1133">Transmembrane helix</keyword>
<sequence length="160" mass="18452">MIIKLEFIHDCFCNAIKKSIILKKNVFILLALIFIQTFEINLCASMPKKRGFLKKALFFDNNNKKLQSFLLCAMSSFKAYVSDGTSVHTIILPELTMKHLRQQILQVTRTTHADDVLMAIIDKDGRHVETDRSVIRAFDSENVAFTVQFRTKFNTNLYSN</sequence>
<accession>X6P8I1</accession>
<comment type="caution">
    <text evidence="2">The sequence shown here is derived from an EMBL/GenBank/DDBJ whole genome shotgun (WGS) entry which is preliminary data.</text>
</comment>
<proteinExistence type="predicted"/>
<evidence type="ECO:0000313" key="2">
    <source>
        <dbReference type="EMBL" id="ETO34501.1"/>
    </source>
</evidence>
<keyword evidence="1" id="KW-0472">Membrane</keyword>
<dbReference type="AlphaFoldDB" id="X6P8I1"/>
<evidence type="ECO:0000313" key="3">
    <source>
        <dbReference type="Proteomes" id="UP000023152"/>
    </source>
</evidence>